<evidence type="ECO:0000256" key="8">
    <source>
        <dbReference type="ARBA" id="ARBA00022782"/>
    </source>
</evidence>
<evidence type="ECO:0000259" key="15">
    <source>
        <dbReference type="PROSITE" id="PS50105"/>
    </source>
</evidence>
<dbReference type="SMART" id="SM00454">
    <property type="entry name" value="SAM"/>
    <property type="match status" value="1"/>
</dbReference>
<evidence type="ECO:0000256" key="14">
    <source>
        <dbReference type="PROSITE-ProRule" id="PRU00023"/>
    </source>
</evidence>
<reference evidence="16 17" key="1">
    <citation type="submission" date="2019-09" db="EMBL/GenBank/DDBJ databases">
        <title>Bird 10,000 Genomes (B10K) Project - Family phase.</title>
        <authorList>
            <person name="Zhang G."/>
        </authorList>
    </citation>
    <scope>NUCLEOTIDE SEQUENCE [LARGE SCALE GENOMIC DNA]</scope>
    <source>
        <strain evidence="16">B10K-DU-001-36</strain>
        <tissue evidence="16">Muscle</tissue>
    </source>
</reference>
<name>A0A7L2KHW8_9PASS</name>
<dbReference type="InterPro" id="IPR013761">
    <property type="entry name" value="SAM/pointed_sf"/>
</dbReference>
<dbReference type="Proteomes" id="UP000549157">
    <property type="component" value="Unassembled WGS sequence"/>
</dbReference>
<evidence type="ECO:0000256" key="9">
    <source>
        <dbReference type="ARBA" id="ARBA00022871"/>
    </source>
</evidence>
<evidence type="ECO:0000313" key="16">
    <source>
        <dbReference type="EMBL" id="NXR35579.1"/>
    </source>
</evidence>
<keyword evidence="9" id="KW-0744">Spermatogenesis</keyword>
<dbReference type="InterPro" id="IPR036770">
    <property type="entry name" value="Ankyrin_rpt-contain_sf"/>
</dbReference>
<feature type="repeat" description="ANK" evidence="14">
    <location>
        <begin position="143"/>
        <end position="175"/>
    </location>
</feature>
<evidence type="ECO:0000256" key="13">
    <source>
        <dbReference type="ARBA" id="ARBA00030354"/>
    </source>
</evidence>
<evidence type="ECO:0000256" key="7">
    <source>
        <dbReference type="ARBA" id="ARBA00022737"/>
    </source>
</evidence>
<dbReference type="PANTHER" id="PTHR24157">
    <property type="entry name" value="ANKYRIN REPEAT, SAM AND BASIC LEUCINE ZIPPER DOMAIN-CONTAINING PROTEIN 1"/>
    <property type="match status" value="1"/>
</dbReference>
<accession>A0A7L2KHW8</accession>
<dbReference type="GO" id="GO:0031047">
    <property type="term" value="P:regulatory ncRNA-mediated gene silencing"/>
    <property type="evidence" value="ECO:0007669"/>
    <property type="project" value="UniProtKB-KW"/>
</dbReference>
<evidence type="ECO:0000313" key="17">
    <source>
        <dbReference type="Proteomes" id="UP000549157"/>
    </source>
</evidence>
<dbReference type="InterPro" id="IPR002110">
    <property type="entry name" value="Ankyrin_rpt"/>
</dbReference>
<sequence>DQMLQVDKNEALKKALFRGDVSLIEELLNSGISIETSFQFGWTPLMCAASVANFAVVRLLLDRGANACFEIDKYTVLMAACTAQASEDNILNTVELLLSRNADPNLTCRKQMTALMYAARKGYSRVVAFLVAHGSHINAQDENGYTALIWAAQHGHKSVILKLLELGADKNLQTKDEKTAADLAKINKHLEIFSLLSLAANHLQGKYQRDKATEQETIRKFLTAISDYSIGLFNYLYSSYSAFHDMEVFLHGLGLEHIRGLLEEQDVNLRQLLTMQKDDLIQIGITNPGDQQKLLDAINDLQVEEKKFEDVSEVMKLELSEDELLKFLQQLNKECNKLIIPVQTMNHHFLKNSHKMVLQWAPTKCYVEVCNDVICSVEKLGEEVGKLKDLV</sequence>
<proteinExistence type="predicted"/>
<evidence type="ECO:0000256" key="12">
    <source>
        <dbReference type="ARBA" id="ARBA00023254"/>
    </source>
</evidence>
<dbReference type="GO" id="GO:0051321">
    <property type="term" value="P:meiotic cell cycle"/>
    <property type="evidence" value="ECO:0007669"/>
    <property type="project" value="UniProtKB-KW"/>
</dbReference>
<evidence type="ECO:0000256" key="10">
    <source>
        <dbReference type="ARBA" id="ARBA00023043"/>
    </source>
</evidence>
<dbReference type="Gene3D" id="1.25.40.20">
    <property type="entry name" value="Ankyrin repeat-containing domain"/>
    <property type="match status" value="1"/>
</dbReference>
<feature type="repeat" description="ANK" evidence="14">
    <location>
        <begin position="110"/>
        <end position="142"/>
    </location>
</feature>
<comment type="subunit">
    <text evidence="2">Interacts with DDX4, PIWIL1, RANBP9 and TDRD1.</text>
</comment>
<evidence type="ECO:0000256" key="4">
    <source>
        <dbReference type="ARBA" id="ARBA00022473"/>
    </source>
</evidence>
<evidence type="ECO:0000256" key="3">
    <source>
        <dbReference type="ARBA" id="ARBA00020117"/>
    </source>
</evidence>
<dbReference type="OrthoDB" id="439236at2759"/>
<evidence type="ECO:0000256" key="5">
    <source>
        <dbReference type="ARBA" id="ARBA00022490"/>
    </source>
</evidence>
<dbReference type="CDD" id="cd09521">
    <property type="entry name" value="SAM_ASZ1"/>
    <property type="match status" value="1"/>
</dbReference>
<dbReference type="InterPro" id="IPR042650">
    <property type="entry name" value="Asz1_SAM"/>
</dbReference>
<feature type="domain" description="SAM" evidence="15">
    <location>
        <begin position="241"/>
        <end position="304"/>
    </location>
</feature>
<dbReference type="EMBL" id="VWYL01013861">
    <property type="protein sequence ID" value="NXR35579.1"/>
    <property type="molecule type" value="Genomic_DNA"/>
</dbReference>
<protein>
    <recommendedName>
        <fullName evidence="3">Ankyrin repeat, SAM and basic leucine zipper domain-containing protein 1</fullName>
    </recommendedName>
    <alternativeName>
        <fullName evidence="13">Germ cell-specific ankyrin, SAM and basic leucine zipper domain-containing protein</fullName>
    </alternativeName>
</protein>
<feature type="non-terminal residue" evidence="16">
    <location>
        <position position="1"/>
    </location>
</feature>
<dbReference type="GO" id="GO:0007283">
    <property type="term" value="P:spermatogenesis"/>
    <property type="evidence" value="ECO:0007669"/>
    <property type="project" value="UniProtKB-KW"/>
</dbReference>
<keyword evidence="4" id="KW-0217">Developmental protein</keyword>
<gene>
    <name evidence="16" type="primary">Asz1</name>
    <name evidence="16" type="ORF">ZOSHYP_R10896</name>
</gene>
<dbReference type="Pfam" id="PF07647">
    <property type="entry name" value="SAM_2"/>
    <property type="match status" value="1"/>
</dbReference>
<dbReference type="SUPFAM" id="SSF48403">
    <property type="entry name" value="Ankyrin repeat"/>
    <property type="match status" value="1"/>
</dbReference>
<dbReference type="GO" id="GO:0071546">
    <property type="term" value="C:pi-body"/>
    <property type="evidence" value="ECO:0007669"/>
    <property type="project" value="TreeGrafter"/>
</dbReference>
<keyword evidence="11" id="KW-0943">RNA-mediated gene silencing</keyword>
<keyword evidence="6" id="KW-0597">Phosphoprotein</keyword>
<dbReference type="PROSITE" id="PS50105">
    <property type="entry name" value="SAM_DOMAIN"/>
    <property type="match status" value="1"/>
</dbReference>
<evidence type="ECO:0000256" key="11">
    <source>
        <dbReference type="ARBA" id="ARBA00023158"/>
    </source>
</evidence>
<evidence type="ECO:0000256" key="6">
    <source>
        <dbReference type="ARBA" id="ARBA00022553"/>
    </source>
</evidence>
<dbReference type="GO" id="GO:0030154">
    <property type="term" value="P:cell differentiation"/>
    <property type="evidence" value="ECO:0007669"/>
    <property type="project" value="UniProtKB-KW"/>
</dbReference>
<keyword evidence="5" id="KW-0963">Cytoplasm</keyword>
<feature type="non-terminal residue" evidence="16">
    <location>
        <position position="391"/>
    </location>
</feature>
<organism evidence="16 17">
    <name type="scientific">Zosterops hypoxanthus</name>
    <dbReference type="NCBI Taxonomy" id="2485327"/>
    <lineage>
        <taxon>Eukaryota</taxon>
        <taxon>Metazoa</taxon>
        <taxon>Chordata</taxon>
        <taxon>Craniata</taxon>
        <taxon>Vertebrata</taxon>
        <taxon>Euteleostomi</taxon>
        <taxon>Archelosauria</taxon>
        <taxon>Archosauria</taxon>
        <taxon>Dinosauria</taxon>
        <taxon>Saurischia</taxon>
        <taxon>Theropoda</taxon>
        <taxon>Coelurosauria</taxon>
        <taxon>Aves</taxon>
        <taxon>Neognathae</taxon>
        <taxon>Neoaves</taxon>
        <taxon>Telluraves</taxon>
        <taxon>Australaves</taxon>
        <taxon>Passeriformes</taxon>
        <taxon>Sylvioidea</taxon>
        <taxon>Zosteropidae</taxon>
        <taxon>Zosterops</taxon>
    </lineage>
</organism>
<feature type="repeat" description="ANK" evidence="14">
    <location>
        <begin position="40"/>
        <end position="66"/>
    </location>
</feature>
<dbReference type="PROSITE" id="PS50088">
    <property type="entry name" value="ANK_REPEAT"/>
    <property type="match status" value="3"/>
</dbReference>
<dbReference type="Gene3D" id="1.10.150.50">
    <property type="entry name" value="Transcription Factor, Ets-1"/>
    <property type="match status" value="1"/>
</dbReference>
<keyword evidence="17" id="KW-1185">Reference proteome</keyword>
<keyword evidence="7" id="KW-0677">Repeat</keyword>
<dbReference type="PANTHER" id="PTHR24157:SF3">
    <property type="entry name" value="ANKYRIN REPEAT, SAM AND BASIC LEUCINE ZIPPER DOMAIN-CONTAINING PROTEIN 1"/>
    <property type="match status" value="1"/>
</dbReference>
<dbReference type="PROSITE" id="PS50297">
    <property type="entry name" value="ANK_REP_REGION"/>
    <property type="match status" value="3"/>
</dbReference>
<dbReference type="Pfam" id="PF12796">
    <property type="entry name" value="Ank_2"/>
    <property type="match status" value="1"/>
</dbReference>
<dbReference type="AlphaFoldDB" id="A0A7L2KHW8"/>
<keyword evidence="8" id="KW-0221">Differentiation</keyword>
<keyword evidence="10 14" id="KW-0040">ANK repeat</keyword>
<evidence type="ECO:0000256" key="1">
    <source>
        <dbReference type="ARBA" id="ARBA00004496"/>
    </source>
</evidence>
<dbReference type="Pfam" id="PF00023">
    <property type="entry name" value="Ank"/>
    <property type="match status" value="1"/>
</dbReference>
<dbReference type="InterPro" id="IPR001660">
    <property type="entry name" value="SAM"/>
</dbReference>
<comment type="subcellular location">
    <subcellularLocation>
        <location evidence="1">Cytoplasm</location>
    </subcellularLocation>
</comment>
<comment type="caution">
    <text evidence="16">The sequence shown here is derived from an EMBL/GenBank/DDBJ whole genome shotgun (WGS) entry which is preliminary data.</text>
</comment>
<dbReference type="SUPFAM" id="SSF47769">
    <property type="entry name" value="SAM/Pointed domain"/>
    <property type="match status" value="1"/>
</dbReference>
<evidence type="ECO:0000256" key="2">
    <source>
        <dbReference type="ARBA" id="ARBA00011479"/>
    </source>
</evidence>
<dbReference type="SMART" id="SM00248">
    <property type="entry name" value="ANK"/>
    <property type="match status" value="5"/>
</dbReference>
<keyword evidence="12" id="KW-0469">Meiosis</keyword>